<evidence type="ECO:0000313" key="2">
    <source>
        <dbReference type="Proteomes" id="UP000190831"/>
    </source>
</evidence>
<gene>
    <name evidence="1" type="ORF">LAFE_0C07778G</name>
</gene>
<proteinExistence type="predicted"/>
<accession>A0A1G4M9U5</accession>
<dbReference type="OMA" id="KMYTLAI"/>
<dbReference type="OrthoDB" id="433738at2759"/>
<dbReference type="EMBL" id="LT598485">
    <property type="protein sequence ID" value="SCW00600.1"/>
    <property type="molecule type" value="Genomic_DNA"/>
</dbReference>
<keyword evidence="2" id="KW-1185">Reference proteome</keyword>
<organism evidence="1 2">
    <name type="scientific">Lachancea fermentati</name>
    <name type="common">Zygosaccharomyces fermentati</name>
    <dbReference type="NCBI Taxonomy" id="4955"/>
    <lineage>
        <taxon>Eukaryota</taxon>
        <taxon>Fungi</taxon>
        <taxon>Dikarya</taxon>
        <taxon>Ascomycota</taxon>
        <taxon>Saccharomycotina</taxon>
        <taxon>Saccharomycetes</taxon>
        <taxon>Saccharomycetales</taxon>
        <taxon>Saccharomycetaceae</taxon>
        <taxon>Lachancea</taxon>
    </lineage>
</organism>
<dbReference type="AlphaFoldDB" id="A0A1G4M9U5"/>
<sequence length="191" mass="21799">MSLVYDVNTKQIQLPEASDDMAMNIAQINKLTQDLIAESNPNFTPKPRDDSTAMIKKLFENGLKQTKQQHFPEALKSISLAIEMAQRKRTPWEAFAIQLQELQFMVKNRIDLCLIQGKFMDALQDIELLQNTGVNTSDVFIRKTDALIKLKQYELAKVECERGLSLDPTNVKLKALLLENTRKLAEYNGDI</sequence>
<dbReference type="STRING" id="4955.A0A1G4M9U5"/>
<dbReference type="InterPro" id="IPR011990">
    <property type="entry name" value="TPR-like_helical_dom_sf"/>
</dbReference>
<protein>
    <submittedName>
        <fullName evidence="1">LAFE_0C07778g1_1</fullName>
    </submittedName>
</protein>
<dbReference type="Gene3D" id="1.25.40.10">
    <property type="entry name" value="Tetratricopeptide repeat domain"/>
    <property type="match status" value="1"/>
</dbReference>
<dbReference type="Proteomes" id="UP000190831">
    <property type="component" value="Chromosome C"/>
</dbReference>
<reference evidence="1 2" key="1">
    <citation type="submission" date="2016-03" db="EMBL/GenBank/DDBJ databases">
        <authorList>
            <person name="Devillers H."/>
        </authorList>
    </citation>
    <scope>NUCLEOTIDE SEQUENCE [LARGE SCALE GENOMIC DNA]</scope>
    <source>
        <strain evidence="1">CBS 6772</strain>
    </source>
</reference>
<dbReference type="SUPFAM" id="SSF48452">
    <property type="entry name" value="TPR-like"/>
    <property type="match status" value="1"/>
</dbReference>
<name>A0A1G4M9U5_LACFM</name>
<evidence type="ECO:0000313" key="1">
    <source>
        <dbReference type="EMBL" id="SCW00600.1"/>
    </source>
</evidence>